<evidence type="ECO:0000256" key="1">
    <source>
        <dbReference type="SAM" id="MobiDB-lite"/>
    </source>
</evidence>
<dbReference type="Gene3D" id="1.25.40.10">
    <property type="entry name" value="Tetratricopeptide repeat domain"/>
    <property type="match status" value="1"/>
</dbReference>
<dbReference type="EMBL" id="FOAZ01000007">
    <property type="protein sequence ID" value="SEL33124.1"/>
    <property type="molecule type" value="Genomic_DNA"/>
</dbReference>
<evidence type="ECO:0008006" key="4">
    <source>
        <dbReference type="Google" id="ProtNLM"/>
    </source>
</evidence>
<proteinExistence type="predicted"/>
<dbReference type="STRING" id="235985.SAMN05414137_107308"/>
<accession>A0A1H7PCJ9</accession>
<reference evidence="3" key="1">
    <citation type="submission" date="2016-10" db="EMBL/GenBank/DDBJ databases">
        <authorList>
            <person name="Varghese N."/>
        </authorList>
    </citation>
    <scope>NUCLEOTIDE SEQUENCE [LARGE SCALE GENOMIC DNA]</scope>
    <source>
        <strain evidence="3">DSM 45096 / BCRC 16803 / CGMCC 4.1857 / CIP 109030 / JCM 12277 / KCTC 19219 / NBRC 100920 / 33214</strain>
    </source>
</reference>
<dbReference type="AlphaFoldDB" id="A0A1H7PCJ9"/>
<organism evidence="2 3">
    <name type="scientific">Streptacidiphilus jiangxiensis</name>
    <dbReference type="NCBI Taxonomy" id="235985"/>
    <lineage>
        <taxon>Bacteria</taxon>
        <taxon>Bacillati</taxon>
        <taxon>Actinomycetota</taxon>
        <taxon>Actinomycetes</taxon>
        <taxon>Kitasatosporales</taxon>
        <taxon>Streptomycetaceae</taxon>
        <taxon>Streptacidiphilus</taxon>
    </lineage>
</organism>
<dbReference type="InterPro" id="IPR011990">
    <property type="entry name" value="TPR-like_helical_dom_sf"/>
</dbReference>
<dbReference type="SUPFAM" id="SSF48452">
    <property type="entry name" value="TPR-like"/>
    <property type="match status" value="1"/>
</dbReference>
<dbReference type="OrthoDB" id="4319448at2"/>
<evidence type="ECO:0000313" key="2">
    <source>
        <dbReference type="EMBL" id="SEL33124.1"/>
    </source>
</evidence>
<gene>
    <name evidence="2" type="ORF">SAMN05414137_107308</name>
</gene>
<sequence>MNVDDLQWQVGTLGGVLPRLVDEIRDRGGLEALVQAAREREDWFCAAGAARGLCAAGDFGRAWAVVEPFAATRWQPAVRVGADVLVRWGRVDRALELARPEGPQENAVGASRDYAVVLARAGRVQEAIGALGPHLRSGRVLAALVEMTQGQGCDERVLELLAPIAEEFRRDPEQSGVRDLWDVLPAQARVLERSGRVDEAIRLLGADVAERRYGPQNNVQFYAELLARHERIEELRELADTQRYGAVVPYVRALESAEQADKAETYLRDLIAAGNPGWHENTLMELLIRQGRFDDAIKAVEHTFDDLYDGNLLQGALILLADHGQHSKAIGLTEGRSPEFLAENEAYWLRSNRWWLMGESGRAREAIAEIEALPAGEVDDRELTIAWLLAQEARVEEAIALLRSLPGTRAATALAELLIRQNRFTEAIAAIPDVNAQREEARHLRMNGEQALTPGADHIGNDPWPAPNTARQE</sequence>
<keyword evidence="3" id="KW-1185">Reference proteome</keyword>
<evidence type="ECO:0000313" key="3">
    <source>
        <dbReference type="Proteomes" id="UP000183015"/>
    </source>
</evidence>
<dbReference type="eggNOG" id="COG0457">
    <property type="taxonomic scope" value="Bacteria"/>
</dbReference>
<feature type="region of interest" description="Disordered" evidence="1">
    <location>
        <begin position="451"/>
        <end position="473"/>
    </location>
</feature>
<dbReference type="RefSeq" id="WP_143094378.1">
    <property type="nucleotide sequence ID" value="NZ_BBPN01000003.1"/>
</dbReference>
<name>A0A1H7PCJ9_STRJI</name>
<dbReference type="Proteomes" id="UP000183015">
    <property type="component" value="Unassembled WGS sequence"/>
</dbReference>
<protein>
    <recommendedName>
        <fullName evidence="4">Tetratricopeptide repeat-containing protein</fullName>
    </recommendedName>
</protein>